<evidence type="ECO:0000313" key="2">
    <source>
        <dbReference type="EMBL" id="GBP72044.1"/>
    </source>
</evidence>
<organism evidence="2 3">
    <name type="scientific">Eumeta variegata</name>
    <name type="common">Bagworm moth</name>
    <name type="synonym">Eumeta japonica</name>
    <dbReference type="NCBI Taxonomy" id="151549"/>
    <lineage>
        <taxon>Eukaryota</taxon>
        <taxon>Metazoa</taxon>
        <taxon>Ecdysozoa</taxon>
        <taxon>Arthropoda</taxon>
        <taxon>Hexapoda</taxon>
        <taxon>Insecta</taxon>
        <taxon>Pterygota</taxon>
        <taxon>Neoptera</taxon>
        <taxon>Endopterygota</taxon>
        <taxon>Lepidoptera</taxon>
        <taxon>Glossata</taxon>
        <taxon>Ditrysia</taxon>
        <taxon>Tineoidea</taxon>
        <taxon>Psychidae</taxon>
        <taxon>Oiketicinae</taxon>
        <taxon>Eumeta</taxon>
    </lineage>
</organism>
<sequence length="198" mass="21565">MFYCAALEQIYQKRRVFWATRVSSPELFIPMKSLSNAYEVRSIRLDVFSLRGPVIYFEVGGSLRTFVQRRTPTSSVRATSPVRSAPTLIILNFFVTTGDGRLRAPNERPGGGRRSAVGGRRPAAGGVSLAVEERIGKNLTANPSVETKTQNTLAIFNRSDARAPVPSRQRGVLGNSIVPSIAYSYIPCDSLCARAAAA</sequence>
<reference evidence="2 3" key="1">
    <citation type="journal article" date="2019" name="Commun. Biol.">
        <title>The bagworm genome reveals a unique fibroin gene that provides high tensile strength.</title>
        <authorList>
            <person name="Kono N."/>
            <person name="Nakamura H."/>
            <person name="Ohtoshi R."/>
            <person name="Tomita M."/>
            <person name="Numata K."/>
            <person name="Arakawa K."/>
        </authorList>
    </citation>
    <scope>NUCLEOTIDE SEQUENCE [LARGE SCALE GENOMIC DNA]</scope>
</reference>
<dbReference type="EMBL" id="BGZK01001131">
    <property type="protein sequence ID" value="GBP72044.1"/>
    <property type="molecule type" value="Genomic_DNA"/>
</dbReference>
<evidence type="ECO:0000256" key="1">
    <source>
        <dbReference type="SAM" id="MobiDB-lite"/>
    </source>
</evidence>
<accession>A0A4C1YAT7</accession>
<gene>
    <name evidence="2" type="ORF">EVAR_48537_1</name>
</gene>
<evidence type="ECO:0000313" key="3">
    <source>
        <dbReference type="Proteomes" id="UP000299102"/>
    </source>
</evidence>
<keyword evidence="3" id="KW-1185">Reference proteome</keyword>
<dbReference type="AlphaFoldDB" id="A0A4C1YAT7"/>
<protein>
    <submittedName>
        <fullName evidence="2">Uncharacterized protein</fullName>
    </submittedName>
</protein>
<comment type="caution">
    <text evidence="2">The sequence shown here is derived from an EMBL/GenBank/DDBJ whole genome shotgun (WGS) entry which is preliminary data.</text>
</comment>
<dbReference type="Proteomes" id="UP000299102">
    <property type="component" value="Unassembled WGS sequence"/>
</dbReference>
<feature type="region of interest" description="Disordered" evidence="1">
    <location>
        <begin position="102"/>
        <end position="122"/>
    </location>
</feature>
<proteinExistence type="predicted"/>
<name>A0A4C1YAT7_EUMVA</name>